<gene>
    <name evidence="1" type="ORF">BGC07_06065</name>
</gene>
<proteinExistence type="predicted"/>
<dbReference type="Proteomes" id="UP000094329">
    <property type="component" value="Unassembled WGS sequence"/>
</dbReference>
<reference evidence="1 2" key="1">
    <citation type="submission" date="2016-08" db="EMBL/GenBank/DDBJ databases">
        <title>Draft genome sequence of Candidatus Piscirickettsia litoralis, from seawater.</title>
        <authorList>
            <person name="Wan X."/>
            <person name="Lee A.J."/>
            <person name="Hou S."/>
            <person name="Donachie S.P."/>
        </authorList>
    </citation>
    <scope>NUCLEOTIDE SEQUENCE [LARGE SCALE GENOMIC DNA]</scope>
    <source>
        <strain evidence="1 2">Y2</strain>
    </source>
</reference>
<dbReference type="RefSeq" id="WP_069312373.1">
    <property type="nucleotide sequence ID" value="NZ_MDTU01000001.1"/>
</dbReference>
<comment type="caution">
    <text evidence="1">The sequence shown here is derived from an EMBL/GenBank/DDBJ whole genome shotgun (WGS) entry which is preliminary data.</text>
</comment>
<name>A0ABX3A4I6_9GAMM</name>
<keyword evidence="2" id="KW-1185">Reference proteome</keyword>
<dbReference type="EMBL" id="MDTU01000001">
    <property type="protein sequence ID" value="ODN42576.1"/>
    <property type="molecule type" value="Genomic_DNA"/>
</dbReference>
<sequence length="178" mass="21173">MIQCRHLSCNWNWINNGKFYCYKELLIHLDLLNDEKVNFWPGLIQALEDEIKNIIKLTFLIAISNRYHRAPSISKCNQIRKTNTGGELLELLKKESLKYKTLLNLWEITITPNTEYHDFIKTLLARFNLEDGYMLKLDSIKEYKNLTNKIKVLLSSSVLRISFKERTFQQKRSLFKEI</sequence>
<evidence type="ECO:0000313" key="1">
    <source>
        <dbReference type="EMBL" id="ODN42576.1"/>
    </source>
</evidence>
<organism evidence="1 2">
    <name type="scientific">Piscirickettsia litoralis</name>
    <dbReference type="NCBI Taxonomy" id="1891921"/>
    <lineage>
        <taxon>Bacteria</taxon>
        <taxon>Pseudomonadati</taxon>
        <taxon>Pseudomonadota</taxon>
        <taxon>Gammaproteobacteria</taxon>
        <taxon>Thiotrichales</taxon>
        <taxon>Piscirickettsiaceae</taxon>
        <taxon>Piscirickettsia</taxon>
    </lineage>
</organism>
<protein>
    <submittedName>
        <fullName evidence="1">Uncharacterized protein</fullName>
    </submittedName>
</protein>
<evidence type="ECO:0000313" key="2">
    <source>
        <dbReference type="Proteomes" id="UP000094329"/>
    </source>
</evidence>
<accession>A0ABX3A4I6</accession>